<dbReference type="EMBL" id="CP027845">
    <property type="protein sequence ID" value="AVP87200.1"/>
    <property type="molecule type" value="Genomic_DNA"/>
</dbReference>
<evidence type="ECO:0000313" key="2">
    <source>
        <dbReference type="Proteomes" id="UP000241762"/>
    </source>
</evidence>
<dbReference type="AlphaFoldDB" id="A0A2P1P7G3"/>
<name>A0A2P1P7G3_9RICK</name>
<reference evidence="1 2" key="1">
    <citation type="submission" date="2018-03" db="EMBL/GenBank/DDBJ databases">
        <title>A gene transfer event suggests a long-term partnership between eustigmatophyte algae and a novel lineage of endosymbiotic bacteria.</title>
        <authorList>
            <person name="Yurchenko T."/>
            <person name="Sevcikova T."/>
            <person name="Pribyl P."/>
            <person name="El Karkouri K."/>
            <person name="Klimes V."/>
            <person name="Amaral R."/>
            <person name="Zbrankova V."/>
            <person name="Kim E."/>
            <person name="Raoult D."/>
            <person name="Santos L.M.A."/>
            <person name="Elias M."/>
        </authorList>
    </citation>
    <scope>NUCLEOTIDE SEQUENCE [LARGE SCALE GENOMIC DNA]</scope>
    <source>
        <strain evidence="1">CCALA 838</strain>
    </source>
</reference>
<organism evidence="1 2">
    <name type="scientific">Candidatus Phycorickettsia trachydisci</name>
    <dbReference type="NCBI Taxonomy" id="2115978"/>
    <lineage>
        <taxon>Bacteria</taxon>
        <taxon>Pseudomonadati</taxon>
        <taxon>Pseudomonadota</taxon>
        <taxon>Alphaproteobacteria</taxon>
        <taxon>Rickettsiales</taxon>
        <taxon>Rickettsiaceae</taxon>
        <taxon>Candidatus Phycorickettsia</taxon>
    </lineage>
</organism>
<sequence length="72" mass="7969">MSKNAKTASKNNPTARAQATKYLFEGKEIKPVKIILHNKNFFGAEFDSGDLVVNKSGSPLSWQQARIMATRS</sequence>
<dbReference type="RefSeq" id="WP_106874071.1">
    <property type="nucleotide sequence ID" value="NZ_CP027845.1"/>
</dbReference>
<dbReference type="KEGG" id="ptc:phytr_2430"/>
<keyword evidence="2" id="KW-1185">Reference proteome</keyword>
<evidence type="ECO:0000313" key="1">
    <source>
        <dbReference type="EMBL" id="AVP87200.1"/>
    </source>
</evidence>
<protein>
    <submittedName>
        <fullName evidence="1">Uncharacterized protein</fullName>
    </submittedName>
</protein>
<dbReference type="Proteomes" id="UP000241762">
    <property type="component" value="Chromosome"/>
</dbReference>
<gene>
    <name evidence="1" type="ORF">phytr_2430</name>
</gene>
<proteinExistence type="predicted"/>
<accession>A0A2P1P7G3</accession>